<accession>A0ABD3DPB1</accession>
<comment type="caution">
    <text evidence="3">The sequence shown here is derived from an EMBL/GenBank/DDBJ whole genome shotgun (WGS) entry which is preliminary data.</text>
</comment>
<dbReference type="AlphaFoldDB" id="A0ABD3DPB1"/>
<keyword evidence="4" id="KW-1185">Reference proteome</keyword>
<dbReference type="CDD" id="cd05326">
    <property type="entry name" value="secoisolariciresinol-DH_like_SDR_c"/>
    <property type="match status" value="1"/>
</dbReference>
<dbReference type="InterPro" id="IPR002347">
    <property type="entry name" value="SDR_fam"/>
</dbReference>
<dbReference type="PANTHER" id="PTHR43180:SF50">
    <property type="entry name" value="SHORT CHAIN DEHYDROGENASE"/>
    <property type="match status" value="1"/>
</dbReference>
<dbReference type="InterPro" id="IPR045309">
    <property type="entry name" value="ABA2-like"/>
</dbReference>
<comment type="similarity">
    <text evidence="1">Belongs to the short-chain dehydrogenases/reductases (SDR) family.</text>
</comment>
<gene>
    <name evidence="3" type="ORF">CASFOL_013530</name>
</gene>
<dbReference type="Proteomes" id="UP001632038">
    <property type="component" value="Unassembled WGS sequence"/>
</dbReference>
<sequence>MASASIFSALITRRLEGKVALITGGASGIGEHTAKLFSKHGAKVAIADIQDELGHSVVKSIGPNDSTFIHCDVTNEAHVQNAVDKAVSTYGKLDIMFNNAGIVGPPVLPISEYDKNDFERVLSVNVTGVFLGMKHAARVMVPARSGTIISTSSVASRIDAGTPYAYVASKHAVVGLTRNLAVELGQFGIRVNCVSPYILATPMTTVNSGFNEEELDRLSESMGNLKGTTLKADDVANAALYLASDEAKYVSGQNLFIDGGAGITNSGVKLFK</sequence>
<protein>
    <recommendedName>
        <fullName evidence="5">Secoisolariciresinol dehydrogenase</fullName>
    </recommendedName>
</protein>
<evidence type="ECO:0000313" key="4">
    <source>
        <dbReference type="Proteomes" id="UP001632038"/>
    </source>
</evidence>
<evidence type="ECO:0000256" key="2">
    <source>
        <dbReference type="ARBA" id="ARBA00023002"/>
    </source>
</evidence>
<proteinExistence type="inferred from homology"/>
<evidence type="ECO:0000313" key="3">
    <source>
        <dbReference type="EMBL" id="KAL3642715.1"/>
    </source>
</evidence>
<name>A0ABD3DPB1_9LAMI</name>
<dbReference type="FunFam" id="3.40.50.720:FF:000084">
    <property type="entry name" value="Short-chain dehydrogenase reductase"/>
    <property type="match status" value="1"/>
</dbReference>
<evidence type="ECO:0008006" key="5">
    <source>
        <dbReference type="Google" id="ProtNLM"/>
    </source>
</evidence>
<dbReference type="Gene3D" id="3.40.50.720">
    <property type="entry name" value="NAD(P)-binding Rossmann-like Domain"/>
    <property type="match status" value="1"/>
</dbReference>
<dbReference type="NCBIfam" id="NF005559">
    <property type="entry name" value="PRK07231.1"/>
    <property type="match status" value="1"/>
</dbReference>
<dbReference type="PRINTS" id="PR00080">
    <property type="entry name" value="SDRFAMILY"/>
</dbReference>
<dbReference type="Pfam" id="PF13561">
    <property type="entry name" value="adh_short_C2"/>
    <property type="match status" value="1"/>
</dbReference>
<dbReference type="EMBL" id="JAVIJP010000016">
    <property type="protein sequence ID" value="KAL3642715.1"/>
    <property type="molecule type" value="Genomic_DNA"/>
</dbReference>
<organism evidence="3 4">
    <name type="scientific">Castilleja foliolosa</name>
    <dbReference type="NCBI Taxonomy" id="1961234"/>
    <lineage>
        <taxon>Eukaryota</taxon>
        <taxon>Viridiplantae</taxon>
        <taxon>Streptophyta</taxon>
        <taxon>Embryophyta</taxon>
        <taxon>Tracheophyta</taxon>
        <taxon>Spermatophyta</taxon>
        <taxon>Magnoliopsida</taxon>
        <taxon>eudicotyledons</taxon>
        <taxon>Gunneridae</taxon>
        <taxon>Pentapetalae</taxon>
        <taxon>asterids</taxon>
        <taxon>lamiids</taxon>
        <taxon>Lamiales</taxon>
        <taxon>Orobanchaceae</taxon>
        <taxon>Pedicularideae</taxon>
        <taxon>Castillejinae</taxon>
        <taxon>Castilleja</taxon>
    </lineage>
</organism>
<keyword evidence="2" id="KW-0560">Oxidoreductase</keyword>
<dbReference type="InterPro" id="IPR036291">
    <property type="entry name" value="NAD(P)-bd_dom_sf"/>
</dbReference>
<dbReference type="GO" id="GO:0016616">
    <property type="term" value="F:oxidoreductase activity, acting on the CH-OH group of donors, NAD or NADP as acceptor"/>
    <property type="evidence" value="ECO:0007669"/>
    <property type="project" value="UniProtKB-ARBA"/>
</dbReference>
<dbReference type="SUPFAM" id="SSF51735">
    <property type="entry name" value="NAD(P)-binding Rossmann-fold domains"/>
    <property type="match status" value="1"/>
</dbReference>
<dbReference type="PANTHER" id="PTHR43180">
    <property type="entry name" value="3-OXOACYL-(ACYL-CARRIER-PROTEIN) REDUCTASE (AFU_ORTHOLOGUE AFUA_6G11210)"/>
    <property type="match status" value="1"/>
</dbReference>
<evidence type="ECO:0000256" key="1">
    <source>
        <dbReference type="ARBA" id="ARBA00006484"/>
    </source>
</evidence>
<reference evidence="4" key="1">
    <citation type="journal article" date="2024" name="IScience">
        <title>Strigolactones Initiate the Formation of Haustorium-like Structures in Castilleja.</title>
        <authorList>
            <person name="Buerger M."/>
            <person name="Peterson D."/>
            <person name="Chory J."/>
        </authorList>
    </citation>
    <scope>NUCLEOTIDE SEQUENCE [LARGE SCALE GENOMIC DNA]</scope>
</reference>
<dbReference type="PRINTS" id="PR00081">
    <property type="entry name" value="GDHRDH"/>
</dbReference>